<evidence type="ECO:0000259" key="4">
    <source>
        <dbReference type="Pfam" id="PF00125"/>
    </source>
</evidence>
<gene>
    <name evidence="5" type="ORF">D0Y65_033715</name>
</gene>
<dbReference type="SUPFAM" id="SSF47113">
    <property type="entry name" value="Histone-fold"/>
    <property type="match status" value="1"/>
</dbReference>
<dbReference type="GO" id="GO:0003677">
    <property type="term" value="F:DNA binding"/>
    <property type="evidence" value="ECO:0007669"/>
    <property type="project" value="InterPro"/>
</dbReference>
<dbReference type="InterPro" id="IPR009072">
    <property type="entry name" value="Histone-fold"/>
</dbReference>
<organism evidence="5 6">
    <name type="scientific">Glycine soja</name>
    <name type="common">Wild soybean</name>
    <dbReference type="NCBI Taxonomy" id="3848"/>
    <lineage>
        <taxon>Eukaryota</taxon>
        <taxon>Viridiplantae</taxon>
        <taxon>Streptophyta</taxon>
        <taxon>Embryophyta</taxon>
        <taxon>Tracheophyta</taxon>
        <taxon>Spermatophyta</taxon>
        <taxon>Magnoliopsida</taxon>
        <taxon>eudicotyledons</taxon>
        <taxon>Gunneridae</taxon>
        <taxon>Pentapetalae</taxon>
        <taxon>rosids</taxon>
        <taxon>fabids</taxon>
        <taxon>Fabales</taxon>
        <taxon>Fabaceae</taxon>
        <taxon>Papilionoideae</taxon>
        <taxon>50 kb inversion clade</taxon>
        <taxon>NPAAA clade</taxon>
        <taxon>indigoferoid/millettioid clade</taxon>
        <taxon>Phaseoleae</taxon>
        <taxon>Glycine</taxon>
        <taxon>Glycine subgen. Soja</taxon>
    </lineage>
</organism>
<protein>
    <submittedName>
        <fullName evidence="5">Histone H2B.2</fullName>
    </submittedName>
</protein>
<keyword evidence="6" id="KW-1185">Reference proteome</keyword>
<dbReference type="GO" id="GO:0000786">
    <property type="term" value="C:nucleosome"/>
    <property type="evidence" value="ECO:0007669"/>
    <property type="project" value="InterPro"/>
</dbReference>
<dbReference type="GO" id="GO:0030527">
    <property type="term" value="F:structural constituent of chromatin"/>
    <property type="evidence" value="ECO:0007669"/>
    <property type="project" value="InterPro"/>
</dbReference>
<proteinExistence type="inferred from homology"/>
<accession>A0A445HMD1</accession>
<dbReference type="SMART" id="SM00427">
    <property type="entry name" value="H2B"/>
    <property type="match status" value="1"/>
</dbReference>
<evidence type="ECO:0000256" key="3">
    <source>
        <dbReference type="SAM" id="MobiDB-lite"/>
    </source>
</evidence>
<dbReference type="EMBL" id="QZWG01000012">
    <property type="protein sequence ID" value="RZB74916.1"/>
    <property type="molecule type" value="Genomic_DNA"/>
</dbReference>
<sequence>MAPKRAEKLVVRSTKKVVESSVLVSVVGKRLTRGKKDTQTTDGEEEVGSQEHLVVIPIQEVTPQAQKDSPNSAITTENKAEQENNTQDGGVENNQEEEEEHEEVKEKKNKAKTPKGKNGKEKKRGRKKGRRSVEGYQRYVYRVLKQVHPEMGISSKCMTVLNNLMNDMFERLAFEASKLKDYTGHMTLSSREIQGAVRLVLPGELGKHAIAEGVKAVNNYTSYDA</sequence>
<dbReference type="Pfam" id="PF00125">
    <property type="entry name" value="Histone"/>
    <property type="match status" value="1"/>
</dbReference>
<dbReference type="PRINTS" id="PR00621">
    <property type="entry name" value="HISTONEH2B"/>
</dbReference>
<name>A0A445HMD1_GLYSO</name>
<feature type="domain" description="Core Histone H2A/H2B/H3" evidence="4">
    <location>
        <begin position="120"/>
        <end position="199"/>
    </location>
</feature>
<feature type="region of interest" description="Disordered" evidence="3">
    <location>
        <begin position="28"/>
        <end position="131"/>
    </location>
</feature>
<evidence type="ECO:0000256" key="1">
    <source>
        <dbReference type="ARBA" id="ARBA00002001"/>
    </source>
</evidence>
<comment type="similarity">
    <text evidence="2">Belongs to the histone H2B family.</text>
</comment>
<dbReference type="Gene3D" id="1.10.20.10">
    <property type="entry name" value="Histone, subunit A"/>
    <property type="match status" value="1"/>
</dbReference>
<dbReference type="PANTHER" id="PTHR23428">
    <property type="entry name" value="HISTONE H2B"/>
    <property type="match status" value="1"/>
</dbReference>
<dbReference type="SMR" id="A0A445HMD1"/>
<dbReference type="AlphaFoldDB" id="A0A445HMD1"/>
<evidence type="ECO:0000313" key="6">
    <source>
        <dbReference type="Proteomes" id="UP000289340"/>
    </source>
</evidence>
<dbReference type="InterPro" id="IPR007125">
    <property type="entry name" value="H2A/H2B/H3"/>
</dbReference>
<comment type="caution">
    <text evidence="5">The sequence shown here is derived from an EMBL/GenBank/DDBJ whole genome shotgun (WGS) entry which is preliminary data.</text>
</comment>
<feature type="compositionally biased region" description="Basic residues" evidence="3">
    <location>
        <begin position="107"/>
        <end position="130"/>
    </location>
</feature>
<feature type="compositionally biased region" description="Polar residues" evidence="3">
    <location>
        <begin position="61"/>
        <end position="88"/>
    </location>
</feature>
<dbReference type="FunFam" id="1.10.20.10:FF:000043">
    <property type="entry name" value="Histone H2B"/>
    <property type="match status" value="1"/>
</dbReference>
<evidence type="ECO:0000313" key="5">
    <source>
        <dbReference type="EMBL" id="RZB74916.1"/>
    </source>
</evidence>
<dbReference type="InterPro" id="IPR000558">
    <property type="entry name" value="Histone_H2B"/>
</dbReference>
<dbReference type="Proteomes" id="UP000289340">
    <property type="component" value="Chromosome 12"/>
</dbReference>
<dbReference type="Gramene" id="XM_028338247.1">
    <property type="protein sequence ID" value="XP_028194048.1"/>
    <property type="gene ID" value="LOC114379571"/>
</dbReference>
<evidence type="ECO:0000256" key="2">
    <source>
        <dbReference type="ARBA" id="ARBA00006846"/>
    </source>
</evidence>
<dbReference type="GO" id="GO:0046982">
    <property type="term" value="F:protein heterodimerization activity"/>
    <property type="evidence" value="ECO:0007669"/>
    <property type="project" value="InterPro"/>
</dbReference>
<dbReference type="GO" id="GO:0005634">
    <property type="term" value="C:nucleus"/>
    <property type="evidence" value="ECO:0007669"/>
    <property type="project" value="UniProtKB-ARBA"/>
</dbReference>
<dbReference type="CDD" id="cd22910">
    <property type="entry name" value="HFD_H2B"/>
    <property type="match status" value="1"/>
</dbReference>
<comment type="function">
    <text evidence="1">Core component of nucleosome. Nucleosomes wrap and compact DNA into chromatin, limiting DNA accessibility to the cellular machineries which require DNA as a template. Histones thereby play a central role in transcription regulation, DNA repair, DNA replication and chromosomal stability. DNA accessibility is regulated via a complex set of post-translational modifications of histones, also called histone code, and nucleosome remodeling.</text>
</comment>
<reference evidence="5 6" key="1">
    <citation type="submission" date="2018-09" db="EMBL/GenBank/DDBJ databases">
        <title>A high-quality reference genome of wild soybean provides a powerful tool to mine soybean genomes.</title>
        <authorList>
            <person name="Xie M."/>
            <person name="Chung C.Y.L."/>
            <person name="Li M.-W."/>
            <person name="Wong F.-L."/>
            <person name="Chan T.-F."/>
            <person name="Lam H.-M."/>
        </authorList>
    </citation>
    <scope>NUCLEOTIDE SEQUENCE [LARGE SCALE GENOMIC DNA]</scope>
    <source>
        <strain evidence="6">cv. W05</strain>
        <tissue evidence="5">Hypocotyl of etiolated seedlings</tissue>
    </source>
</reference>